<name>A0A1C5GCA4_MICEH</name>
<dbReference type="Proteomes" id="UP000198251">
    <property type="component" value="Chromosome I"/>
</dbReference>
<dbReference type="GeneID" id="95803523"/>
<dbReference type="RefSeq" id="WP_089001222.1">
    <property type="nucleotide sequence ID" value="NZ_JBFAAC010000008.1"/>
</dbReference>
<reference evidence="2 3" key="1">
    <citation type="submission" date="2016-06" db="EMBL/GenBank/DDBJ databases">
        <authorList>
            <person name="Kjaerup R.B."/>
            <person name="Dalgaard T.S."/>
            <person name="Juul-Madsen H.R."/>
        </authorList>
    </citation>
    <scope>NUCLEOTIDE SEQUENCE [LARGE SCALE GENOMIC DNA]</scope>
    <source>
        <strain evidence="2 3">DSM 43913</strain>
    </source>
</reference>
<dbReference type="EMBL" id="LT607733">
    <property type="protein sequence ID" value="SCG17485.1"/>
    <property type="molecule type" value="Genomic_DNA"/>
</dbReference>
<keyword evidence="3" id="KW-1185">Reference proteome</keyword>
<proteinExistence type="predicted"/>
<evidence type="ECO:0000313" key="2">
    <source>
        <dbReference type="EMBL" id="SCG17485.1"/>
    </source>
</evidence>
<evidence type="ECO:0000313" key="3">
    <source>
        <dbReference type="Proteomes" id="UP000198251"/>
    </source>
</evidence>
<sequence>MGIQMSLTARRTDRVFFDERVAWMLRVNRTLGADSRWVRAKRFAAAFHGGSWERLVSESSVSRWETGGSRPSRAAISRYEEILELDPGEITATVDTIRRYVDTPGSPSAAPTGAADGAATAELDALLDRALSREIMTGAGWDRLSALVTAAPHLVIAPRSARESVTQRLVSEMIIAHGRPWRQRFEALNRLFGHETLGREAVAACAALGADRENQIFIETVGALDGSRHPDASAHVLAQLNDPTNDRALRGALLACLRKVRFGHFTPGQRRMLVPRITDLLRDPLFHADAVPVAAALQAGAGVPLGGPQVAPALPHPVPHVAATVARRVFDATTARLPREPQSDCRDATLLTLIGEILLHPASDRRLYAAMLVASTPYGPSLAAALAAEVVPTAADRVELNVRLLAGLRVLGGQAERPTVERLVTAARLPRSVVDAAAFAIGHLRGTSERGFWEAALRHHARRWQARRDAPSAAALTGIVYSLGIAGQRQILADVRDDPGSPEPSRAAARWWLNLPGHVYDSSRL</sequence>
<organism evidence="2 3">
    <name type="scientific">Micromonospora echinofusca</name>
    <dbReference type="NCBI Taxonomy" id="47858"/>
    <lineage>
        <taxon>Bacteria</taxon>
        <taxon>Bacillati</taxon>
        <taxon>Actinomycetota</taxon>
        <taxon>Actinomycetes</taxon>
        <taxon>Micromonosporales</taxon>
        <taxon>Micromonosporaceae</taxon>
        <taxon>Micromonospora</taxon>
    </lineage>
</organism>
<evidence type="ECO:0000259" key="1">
    <source>
        <dbReference type="PROSITE" id="PS50943"/>
    </source>
</evidence>
<dbReference type="InterPro" id="IPR001387">
    <property type="entry name" value="Cro/C1-type_HTH"/>
</dbReference>
<dbReference type="AlphaFoldDB" id="A0A1C5GCA4"/>
<gene>
    <name evidence="2" type="ORF">GA0070610_3796</name>
</gene>
<dbReference type="CDD" id="cd00093">
    <property type="entry name" value="HTH_XRE"/>
    <property type="match status" value="1"/>
</dbReference>
<feature type="domain" description="HTH cro/C1-type" evidence="1">
    <location>
        <begin position="56"/>
        <end position="90"/>
    </location>
</feature>
<dbReference type="PROSITE" id="PS50943">
    <property type="entry name" value="HTH_CROC1"/>
    <property type="match status" value="1"/>
</dbReference>
<protein>
    <recommendedName>
        <fullName evidence="1">HTH cro/C1-type domain-containing protein</fullName>
    </recommendedName>
</protein>
<accession>A0A1C5GCA4</accession>